<name>A0ABN6IL24_9MYCO</name>
<dbReference type="InterPro" id="IPR024344">
    <property type="entry name" value="MDMPI_metal-binding"/>
</dbReference>
<feature type="domain" description="Mycothiol-dependent maleylpyruvate isomerase metal-binding" evidence="1">
    <location>
        <begin position="18"/>
        <end position="141"/>
    </location>
</feature>
<reference evidence="2 3" key="1">
    <citation type="submission" date="2021-07" db="EMBL/GenBank/DDBJ databases">
        <title>Complete genome sequence of nontuberculous Mycobacterium sp. TY59.</title>
        <authorList>
            <person name="Fukushima K."/>
        </authorList>
    </citation>
    <scope>NUCLEOTIDE SEQUENCE [LARGE SCALE GENOMIC DNA]</scope>
    <source>
        <strain evidence="2 3">TY59</strain>
    </source>
</reference>
<accession>A0ABN6IL24</accession>
<sequence>MTPLMIDVLRTHHREAVLATIDIVQRVSTGDLERPTPCSDWNLLELVAHMTAQHRGFAAAAHGDGADPAVWETSAVIDAVAADPAGSYGAAACELLTAVAKDEALTQLFALPDFGQGAVFPFEQAIGFHFIDYVVHGWDVARAVGLPFELPDNVIDAALALGLQVPSGDYRTGASAPFGPALERVSDGTGFDRLLRHLGRSPAWSAPDKQPA</sequence>
<evidence type="ECO:0000313" key="2">
    <source>
        <dbReference type="EMBL" id="BCZ24262.1"/>
    </source>
</evidence>
<keyword evidence="3" id="KW-1185">Reference proteome</keyword>
<dbReference type="EMBL" id="AP024828">
    <property type="protein sequence ID" value="BCZ24262.1"/>
    <property type="molecule type" value="Genomic_DNA"/>
</dbReference>
<gene>
    <name evidence="2" type="ORF">MTY59_41170</name>
</gene>
<organism evidence="2 3">
    <name type="scientific">Mycobacterium senriense</name>
    <dbReference type="NCBI Taxonomy" id="2775496"/>
    <lineage>
        <taxon>Bacteria</taxon>
        <taxon>Bacillati</taxon>
        <taxon>Actinomycetota</taxon>
        <taxon>Actinomycetes</taxon>
        <taxon>Mycobacteriales</taxon>
        <taxon>Mycobacteriaceae</taxon>
        <taxon>Mycobacterium</taxon>
        <taxon>Mycobacterium avium complex (MAC)</taxon>
    </lineage>
</organism>
<dbReference type="InterPro" id="IPR017520">
    <property type="entry name" value="CHP03086"/>
</dbReference>
<evidence type="ECO:0000259" key="1">
    <source>
        <dbReference type="Pfam" id="PF11716"/>
    </source>
</evidence>
<dbReference type="InterPro" id="IPR034660">
    <property type="entry name" value="DinB/YfiT-like"/>
</dbReference>
<reference evidence="2 3" key="2">
    <citation type="submission" date="2021-07" db="EMBL/GenBank/DDBJ databases">
        <authorList>
            <person name="Matsumoto Y."/>
            <person name="Motooka D."/>
            <person name="Nakamura S."/>
        </authorList>
    </citation>
    <scope>NUCLEOTIDE SEQUENCE [LARGE SCALE GENOMIC DNA]</scope>
    <source>
        <strain evidence="2 3">TY59</strain>
    </source>
</reference>
<protein>
    <submittedName>
        <fullName evidence="2">TIGR03086 family protein</fullName>
    </submittedName>
</protein>
<dbReference type="Proteomes" id="UP000826012">
    <property type="component" value="Chromosome"/>
</dbReference>
<dbReference type="Pfam" id="PF11716">
    <property type="entry name" value="MDMPI_N"/>
    <property type="match status" value="1"/>
</dbReference>
<dbReference type="NCBIfam" id="TIGR03086">
    <property type="entry name" value="TIGR03086 family metal-binding protein"/>
    <property type="match status" value="1"/>
</dbReference>
<dbReference type="RefSeq" id="WP_250160611.1">
    <property type="nucleotide sequence ID" value="NZ_AP024828.1"/>
</dbReference>
<dbReference type="InterPro" id="IPR017517">
    <property type="entry name" value="Maleyloyr_isom"/>
</dbReference>
<dbReference type="NCBIfam" id="TIGR03083">
    <property type="entry name" value="maleylpyruvate isomerase family mycothiol-dependent enzyme"/>
    <property type="match status" value="1"/>
</dbReference>
<dbReference type="SUPFAM" id="SSF109854">
    <property type="entry name" value="DinB/YfiT-like putative metalloenzymes"/>
    <property type="match status" value="1"/>
</dbReference>
<proteinExistence type="predicted"/>
<evidence type="ECO:0000313" key="3">
    <source>
        <dbReference type="Proteomes" id="UP000826012"/>
    </source>
</evidence>
<dbReference type="Gene3D" id="1.20.120.450">
    <property type="entry name" value="dinb family like domain"/>
    <property type="match status" value="1"/>
</dbReference>